<feature type="coiled-coil region" evidence="6">
    <location>
        <begin position="619"/>
        <end position="646"/>
    </location>
</feature>
<comment type="caution">
    <text evidence="8">The sequence shown here is derived from an EMBL/GenBank/DDBJ whole genome shotgun (WGS) entry which is preliminary data.</text>
</comment>
<dbReference type="GO" id="GO:0003924">
    <property type="term" value="F:GTPase activity"/>
    <property type="evidence" value="ECO:0007669"/>
    <property type="project" value="InterPro"/>
</dbReference>
<sequence>MKFESPELTKALEHIGSGLAQMREVGIFPIHFKDTTITEEGLRNEITTLLNEPYTVAVCGVVKAGKSSLLNALIFGDTVLPSFDTPLTAKLTFIEYTEEQNPYFEVTFYDRNEWNEIRGRYSEKELQALDKRVEQCAKRGARLSAYVLPERHETVRVDDLRKLDEYVTDPNSGKGTYTPFVKSVTVRLHNESIKAIRVVDTPGLNDSNVINSIETANWVSKAHAVIYVLKVRGAAAADVEFFQSYFPSTAADARIFVQNQIDTEPEGYKAAKASIKRYGNEERYKKMGLFGQNETICSYSALGVLLKAKTDRGEELTEEEAGYWEDFQYQEITEFDPDCLAETLSKKLYAREGHVRINRIRGLLTDAYRKAVIVCSEQRVKAELKVKDSQRSIEECDKEIKSYKKFQNKLTATKEKVRAGFIREVTRRREEISAALSQQVSAIETALISTAEACGGVPMKLKVRVPNKLSRLVRNTLVPTVMPIIDKASADLRNRLEDVTKLLDTDAVNAGIYDEIVIPSLDLTLHNALDALRFEELVDPEEIYAEVPSRFEQFFTIFTGESAQTANAKACDIAVKAVKEKIENIRCYLENGFVQIFDTAFLEICNQYETYTGDRQKELKRAKENHDTLKQNFRALEAEAKTLAAREATLNEGLRELGCLLEGI</sequence>
<protein>
    <submittedName>
        <fullName evidence="8">Dynamin family protein</fullName>
    </submittedName>
</protein>
<evidence type="ECO:0000256" key="5">
    <source>
        <dbReference type="ARBA" id="ARBA00023136"/>
    </source>
</evidence>
<reference evidence="8" key="2">
    <citation type="journal article" date="2021" name="PeerJ">
        <title>Extensive microbial diversity within the chicken gut microbiome revealed by metagenomics and culture.</title>
        <authorList>
            <person name="Gilroy R."/>
            <person name="Ravi A."/>
            <person name="Getino M."/>
            <person name="Pursley I."/>
            <person name="Horton D.L."/>
            <person name="Alikhan N.F."/>
            <person name="Baker D."/>
            <person name="Gharbi K."/>
            <person name="Hall N."/>
            <person name="Watson M."/>
            <person name="Adriaenssens E.M."/>
            <person name="Foster-Nyarko E."/>
            <person name="Jarju S."/>
            <person name="Secka A."/>
            <person name="Antonio M."/>
            <person name="Oren A."/>
            <person name="Chaudhuri R.R."/>
            <person name="La Ragione R."/>
            <person name="Hildebrand F."/>
            <person name="Pallen M.J."/>
        </authorList>
    </citation>
    <scope>NUCLEOTIDE SEQUENCE</scope>
    <source>
        <strain evidence="8">10669</strain>
    </source>
</reference>
<dbReference type="SUPFAM" id="SSF52540">
    <property type="entry name" value="P-loop containing nucleoside triphosphate hydrolases"/>
    <property type="match status" value="1"/>
</dbReference>
<gene>
    <name evidence="8" type="ORF">IAC75_02725</name>
</gene>
<evidence type="ECO:0000313" key="9">
    <source>
        <dbReference type="Proteomes" id="UP000886812"/>
    </source>
</evidence>
<dbReference type="GO" id="GO:0005525">
    <property type="term" value="F:GTP binding"/>
    <property type="evidence" value="ECO:0007669"/>
    <property type="project" value="UniProtKB-KW"/>
</dbReference>
<keyword evidence="6" id="KW-0175">Coiled coil</keyword>
<dbReference type="InterPro" id="IPR027094">
    <property type="entry name" value="Mitofusin_fam"/>
</dbReference>
<evidence type="ECO:0000256" key="4">
    <source>
        <dbReference type="ARBA" id="ARBA00023134"/>
    </source>
</evidence>
<evidence type="ECO:0000313" key="8">
    <source>
        <dbReference type="EMBL" id="HIV04049.1"/>
    </source>
</evidence>
<dbReference type="Pfam" id="PF00350">
    <property type="entry name" value="Dynamin_N"/>
    <property type="match status" value="1"/>
</dbReference>
<evidence type="ECO:0000259" key="7">
    <source>
        <dbReference type="Pfam" id="PF00350"/>
    </source>
</evidence>
<keyword evidence="5" id="KW-0472">Membrane</keyword>
<proteinExistence type="predicted"/>
<reference evidence="8" key="1">
    <citation type="submission" date="2020-10" db="EMBL/GenBank/DDBJ databases">
        <authorList>
            <person name="Gilroy R."/>
        </authorList>
    </citation>
    <scope>NUCLEOTIDE SEQUENCE</scope>
    <source>
        <strain evidence="8">10669</strain>
    </source>
</reference>
<keyword evidence="3" id="KW-0378">Hydrolase</keyword>
<dbReference type="InterPro" id="IPR045063">
    <property type="entry name" value="Dynamin_N"/>
</dbReference>
<evidence type="ECO:0000256" key="3">
    <source>
        <dbReference type="ARBA" id="ARBA00022801"/>
    </source>
</evidence>
<evidence type="ECO:0000256" key="1">
    <source>
        <dbReference type="ARBA" id="ARBA00004370"/>
    </source>
</evidence>
<accession>A0A9D1NJ23</accession>
<organism evidence="8 9">
    <name type="scientific">Candidatus Spyradosoma merdigallinarum</name>
    <dbReference type="NCBI Taxonomy" id="2840950"/>
    <lineage>
        <taxon>Bacteria</taxon>
        <taxon>Pseudomonadati</taxon>
        <taxon>Verrucomicrobiota</taxon>
        <taxon>Opitutia</taxon>
        <taxon>Opitutia incertae sedis</taxon>
        <taxon>Candidatus Spyradosoma</taxon>
    </lineage>
</organism>
<name>A0A9D1NJ23_9BACT</name>
<dbReference type="Proteomes" id="UP000886812">
    <property type="component" value="Unassembled WGS sequence"/>
</dbReference>
<dbReference type="PANTHER" id="PTHR10465:SF0">
    <property type="entry name" value="SARCALUMENIN"/>
    <property type="match status" value="1"/>
</dbReference>
<keyword evidence="4" id="KW-0342">GTP-binding</keyword>
<evidence type="ECO:0000256" key="2">
    <source>
        <dbReference type="ARBA" id="ARBA00022741"/>
    </source>
</evidence>
<dbReference type="AlphaFoldDB" id="A0A9D1NJ23"/>
<dbReference type="PANTHER" id="PTHR10465">
    <property type="entry name" value="TRANSMEMBRANE GTPASE FZO1"/>
    <property type="match status" value="1"/>
</dbReference>
<dbReference type="EMBL" id="DVOG01000071">
    <property type="protein sequence ID" value="HIV04049.1"/>
    <property type="molecule type" value="Genomic_DNA"/>
</dbReference>
<dbReference type="InterPro" id="IPR027417">
    <property type="entry name" value="P-loop_NTPase"/>
</dbReference>
<evidence type="ECO:0000256" key="6">
    <source>
        <dbReference type="SAM" id="Coils"/>
    </source>
</evidence>
<feature type="domain" description="Dynamin N-terminal" evidence="7">
    <location>
        <begin position="56"/>
        <end position="244"/>
    </location>
</feature>
<keyword evidence="2" id="KW-0547">Nucleotide-binding</keyword>
<comment type="subcellular location">
    <subcellularLocation>
        <location evidence="1">Membrane</location>
    </subcellularLocation>
</comment>
<dbReference type="Gene3D" id="3.40.50.300">
    <property type="entry name" value="P-loop containing nucleotide triphosphate hydrolases"/>
    <property type="match status" value="2"/>
</dbReference>
<dbReference type="GO" id="GO:0016020">
    <property type="term" value="C:membrane"/>
    <property type="evidence" value="ECO:0007669"/>
    <property type="project" value="UniProtKB-SubCell"/>
</dbReference>